<dbReference type="SUPFAM" id="SSF54637">
    <property type="entry name" value="Thioesterase/thiol ester dehydrase-isomerase"/>
    <property type="match status" value="1"/>
</dbReference>
<dbReference type="PANTHER" id="PTHR42993">
    <property type="entry name" value="MAOC-LIKE DEHYDRATASE DOMAIN-CONTAINING PROTEIN"/>
    <property type="match status" value="1"/>
</dbReference>
<dbReference type="RefSeq" id="WP_167471941.1">
    <property type="nucleotide sequence ID" value="NZ_CP046172.1"/>
</dbReference>
<dbReference type="KEGG" id="nah:F5544_04145"/>
<dbReference type="Gene3D" id="3.10.129.10">
    <property type="entry name" value="Hotdog Thioesterase"/>
    <property type="match status" value="1"/>
</dbReference>
<organism evidence="3 4">
    <name type="scientific">Nocardia arthritidis</name>
    <dbReference type="NCBI Taxonomy" id="228602"/>
    <lineage>
        <taxon>Bacteria</taxon>
        <taxon>Bacillati</taxon>
        <taxon>Actinomycetota</taxon>
        <taxon>Actinomycetes</taxon>
        <taxon>Mycobacteriales</taxon>
        <taxon>Nocardiaceae</taxon>
        <taxon>Nocardia</taxon>
    </lineage>
</organism>
<dbReference type="EMBL" id="CP046172">
    <property type="protein sequence ID" value="QIS08743.1"/>
    <property type="molecule type" value="Genomic_DNA"/>
</dbReference>
<dbReference type="AlphaFoldDB" id="A0A6G9Y6R4"/>
<feature type="domain" description="MaoC-like" evidence="2">
    <location>
        <begin position="13"/>
        <end position="118"/>
    </location>
</feature>
<keyword evidence="4" id="KW-1185">Reference proteome</keyword>
<reference evidence="3 4" key="1">
    <citation type="journal article" date="2019" name="ACS Chem. Biol.">
        <title>Identification and Mobilization of a Cryptic Antibiotic Biosynthesis Gene Locus from a Human-Pathogenic Nocardia Isolate.</title>
        <authorList>
            <person name="Herisse M."/>
            <person name="Ishida K."/>
            <person name="Porter J.L."/>
            <person name="Howden B."/>
            <person name="Hertweck C."/>
            <person name="Stinear T.P."/>
            <person name="Pidot S.J."/>
        </authorList>
    </citation>
    <scope>NUCLEOTIDE SEQUENCE [LARGE SCALE GENOMIC DNA]</scope>
    <source>
        <strain evidence="3 4">AUSMDU00012717</strain>
    </source>
</reference>
<dbReference type="InterPro" id="IPR039375">
    <property type="entry name" value="NodN-like"/>
</dbReference>
<sequence length="152" mass="16439">MRTFHTVDELRAHIGQVLGVSEWLLVDQARIDGFAAASEDRQWIHVDPARAATGPFGATIAHGYLTLSLLAHFSWNQFAIPGATAAVNYGLNKVRFPAPVPAGSRLRATGTLDDVRQLSSGWTELTITQTVEIDGGTKPACVAETLTRVLWS</sequence>
<dbReference type="Pfam" id="PF01575">
    <property type="entry name" value="MaoC_dehydratas"/>
    <property type="match status" value="1"/>
</dbReference>
<evidence type="ECO:0000313" key="3">
    <source>
        <dbReference type="EMBL" id="QIS08743.1"/>
    </source>
</evidence>
<evidence type="ECO:0000313" key="4">
    <source>
        <dbReference type="Proteomes" id="UP000503540"/>
    </source>
</evidence>
<protein>
    <submittedName>
        <fullName evidence="3">Dehydratase</fullName>
    </submittedName>
</protein>
<dbReference type="CDD" id="cd03450">
    <property type="entry name" value="NodN"/>
    <property type="match status" value="1"/>
</dbReference>
<proteinExistence type="inferred from homology"/>
<evidence type="ECO:0000256" key="1">
    <source>
        <dbReference type="ARBA" id="ARBA00005254"/>
    </source>
</evidence>
<dbReference type="InterPro" id="IPR029069">
    <property type="entry name" value="HotDog_dom_sf"/>
</dbReference>
<comment type="similarity">
    <text evidence="1">Belongs to the enoyl-CoA hydratase/isomerase family.</text>
</comment>
<gene>
    <name evidence="3" type="ORF">F5544_04145</name>
</gene>
<dbReference type="Proteomes" id="UP000503540">
    <property type="component" value="Chromosome"/>
</dbReference>
<evidence type="ECO:0000259" key="2">
    <source>
        <dbReference type="Pfam" id="PF01575"/>
    </source>
</evidence>
<dbReference type="PANTHER" id="PTHR42993:SF1">
    <property type="entry name" value="MAOC-LIKE DEHYDRATASE DOMAIN-CONTAINING PROTEIN"/>
    <property type="match status" value="1"/>
</dbReference>
<accession>A0A6G9Y6R4</accession>
<dbReference type="InterPro" id="IPR002539">
    <property type="entry name" value="MaoC-like_dom"/>
</dbReference>
<name>A0A6G9Y6R4_9NOCA</name>